<sequence length="159" mass="17591">HDGDDYIWRNLRDDHVHSALNVPKAVDAAATTSVLTPPYRAKQPLQPQEIALTCRLGSHIPSGCCHFAGRRALRIRLEVGECTQVKVGKHRAPASGALHIQPQPLVDALNMEVVSTRQASDLHECKFSNLRLALEQKFNKQNTTCILMMFNTNAAKGKC</sequence>
<feature type="non-terminal residue" evidence="1">
    <location>
        <position position="1"/>
    </location>
</feature>
<dbReference type="AlphaFoldDB" id="A0A426Y1U9"/>
<dbReference type="Proteomes" id="UP000287651">
    <property type="component" value="Unassembled WGS sequence"/>
</dbReference>
<protein>
    <submittedName>
        <fullName evidence="1">Uncharacterized protein</fullName>
    </submittedName>
</protein>
<name>A0A426Y1U9_ENSVE</name>
<evidence type="ECO:0000313" key="1">
    <source>
        <dbReference type="EMBL" id="RRT45767.1"/>
    </source>
</evidence>
<gene>
    <name evidence="1" type="ORF">B296_00022562</name>
</gene>
<comment type="caution">
    <text evidence="1">The sequence shown here is derived from an EMBL/GenBank/DDBJ whole genome shotgun (WGS) entry which is preliminary data.</text>
</comment>
<evidence type="ECO:0000313" key="2">
    <source>
        <dbReference type="Proteomes" id="UP000287651"/>
    </source>
</evidence>
<dbReference type="EMBL" id="AMZH03015613">
    <property type="protein sequence ID" value="RRT45767.1"/>
    <property type="molecule type" value="Genomic_DNA"/>
</dbReference>
<accession>A0A426Y1U9</accession>
<reference evidence="1 2" key="1">
    <citation type="journal article" date="2014" name="Agronomy (Basel)">
        <title>A Draft Genome Sequence for Ensete ventricosum, the Drought-Tolerant Tree Against Hunger.</title>
        <authorList>
            <person name="Harrison J."/>
            <person name="Moore K.A."/>
            <person name="Paszkiewicz K."/>
            <person name="Jones T."/>
            <person name="Grant M."/>
            <person name="Ambacheew D."/>
            <person name="Muzemil S."/>
            <person name="Studholme D.J."/>
        </authorList>
    </citation>
    <scope>NUCLEOTIDE SEQUENCE [LARGE SCALE GENOMIC DNA]</scope>
</reference>
<organism evidence="1 2">
    <name type="scientific">Ensete ventricosum</name>
    <name type="common">Abyssinian banana</name>
    <name type="synonym">Musa ensete</name>
    <dbReference type="NCBI Taxonomy" id="4639"/>
    <lineage>
        <taxon>Eukaryota</taxon>
        <taxon>Viridiplantae</taxon>
        <taxon>Streptophyta</taxon>
        <taxon>Embryophyta</taxon>
        <taxon>Tracheophyta</taxon>
        <taxon>Spermatophyta</taxon>
        <taxon>Magnoliopsida</taxon>
        <taxon>Liliopsida</taxon>
        <taxon>Zingiberales</taxon>
        <taxon>Musaceae</taxon>
        <taxon>Ensete</taxon>
    </lineage>
</organism>
<proteinExistence type="predicted"/>